<dbReference type="Gene3D" id="3.30.70.270">
    <property type="match status" value="1"/>
</dbReference>
<reference evidence="2" key="1">
    <citation type="submission" date="2014-07" db="EMBL/GenBank/DDBJ databases">
        <authorList>
            <person name="Martin A.A"/>
            <person name="De Silva N."/>
        </authorList>
    </citation>
    <scope>NUCLEOTIDE SEQUENCE</scope>
</reference>
<dbReference type="InterPro" id="IPR043502">
    <property type="entry name" value="DNA/RNA_pol_sf"/>
</dbReference>
<proteinExistence type="predicted"/>
<dbReference type="InterPro" id="IPR043128">
    <property type="entry name" value="Rev_trsase/Diguanyl_cyclase"/>
</dbReference>
<dbReference type="STRING" id="75913.A0A0K0G658"/>
<name>A0A0K0G658_STRVS</name>
<evidence type="ECO:0000313" key="3">
    <source>
        <dbReference type="WBParaSite" id="SVE_2024000.1"/>
    </source>
</evidence>
<feature type="domain" description="Reverse transcriptase" evidence="1">
    <location>
        <begin position="1"/>
        <end position="71"/>
    </location>
</feature>
<evidence type="ECO:0000313" key="2">
    <source>
        <dbReference type="Proteomes" id="UP000035680"/>
    </source>
</evidence>
<dbReference type="WBParaSite" id="SVE_2024000.1">
    <property type="protein sequence ID" value="SVE_2024000.1"/>
    <property type="gene ID" value="SVE_2024000"/>
</dbReference>
<organism evidence="2 3">
    <name type="scientific">Strongyloides venezuelensis</name>
    <name type="common">Threadworm</name>
    <dbReference type="NCBI Taxonomy" id="75913"/>
    <lineage>
        <taxon>Eukaryota</taxon>
        <taxon>Metazoa</taxon>
        <taxon>Ecdysozoa</taxon>
        <taxon>Nematoda</taxon>
        <taxon>Chromadorea</taxon>
        <taxon>Rhabditida</taxon>
        <taxon>Tylenchina</taxon>
        <taxon>Panagrolaimomorpha</taxon>
        <taxon>Strongyloidoidea</taxon>
        <taxon>Strongyloididae</taxon>
        <taxon>Strongyloides</taxon>
    </lineage>
</organism>
<sequence>MQDIYSTINNFTHSKIYIYVDDIIVVTHTNRQDHIEALECLLETTIKYDLKLSPDKSQLLATETIFLGNHLTQNTRNRIITHHYDTSKK</sequence>
<dbReference type="Pfam" id="PF00078">
    <property type="entry name" value="RVT_1"/>
    <property type="match status" value="1"/>
</dbReference>
<evidence type="ECO:0000259" key="1">
    <source>
        <dbReference type="PROSITE" id="PS50878"/>
    </source>
</evidence>
<dbReference type="Proteomes" id="UP000035680">
    <property type="component" value="Unassembled WGS sequence"/>
</dbReference>
<dbReference type="InterPro" id="IPR000477">
    <property type="entry name" value="RT_dom"/>
</dbReference>
<accession>A0A0K0G658</accession>
<reference evidence="3" key="2">
    <citation type="submission" date="2015-08" db="UniProtKB">
        <authorList>
            <consortium name="WormBaseParasite"/>
        </authorList>
    </citation>
    <scope>IDENTIFICATION</scope>
</reference>
<dbReference type="AlphaFoldDB" id="A0A0K0G658"/>
<protein>
    <submittedName>
        <fullName evidence="3">Reverse transcriptase domain-containing protein</fullName>
    </submittedName>
</protein>
<dbReference type="SUPFAM" id="SSF56672">
    <property type="entry name" value="DNA/RNA polymerases"/>
    <property type="match status" value="1"/>
</dbReference>
<keyword evidence="2" id="KW-1185">Reference proteome</keyword>
<dbReference type="PROSITE" id="PS50878">
    <property type="entry name" value="RT_POL"/>
    <property type="match status" value="1"/>
</dbReference>